<dbReference type="Proteomes" id="UP000218113">
    <property type="component" value="Unassembled WGS sequence"/>
</dbReference>
<organism evidence="4 5">
    <name type="scientific">SAR324 cluster bacterium</name>
    <dbReference type="NCBI Taxonomy" id="2024889"/>
    <lineage>
        <taxon>Bacteria</taxon>
        <taxon>Deltaproteobacteria</taxon>
        <taxon>SAR324 cluster</taxon>
    </lineage>
</organism>
<evidence type="ECO:0000259" key="3">
    <source>
        <dbReference type="Pfam" id="PF02397"/>
    </source>
</evidence>
<evidence type="ECO:0000256" key="1">
    <source>
        <dbReference type="ARBA" id="ARBA00006464"/>
    </source>
</evidence>
<name>A0A2A4T597_9DELT</name>
<dbReference type="PANTHER" id="PTHR30576:SF0">
    <property type="entry name" value="UNDECAPRENYL-PHOSPHATE N-ACETYLGALACTOSAMINYL 1-PHOSPHATE TRANSFERASE-RELATED"/>
    <property type="match status" value="1"/>
</dbReference>
<sequence length="236" mass="26731">MKQSENPILRLPQEGKSRGITELPTTIMITQLAPRVLLAKRILDVVGALVALILLSWVILLTGIAVKLTSSGPVFFRQQRIGKDGKIFNLIKFRSMKVNAEAITGPIWAQEGKGQKDPRVTPIGNFLRKAHLDEFPQFFLVLKGEMSLIGPRPERPEFLRELSERYPFYGERYMHLKPGITGIAQMRREHDESLRKTANKLIADHTYGILLSQLGPLRVCLLDIKILLVTIKNILF</sequence>
<dbReference type="Pfam" id="PF02397">
    <property type="entry name" value="Bac_transf"/>
    <property type="match status" value="1"/>
</dbReference>
<protein>
    <submittedName>
        <fullName evidence="4">Sugar transferase</fullName>
    </submittedName>
</protein>
<keyword evidence="4" id="KW-0808">Transferase</keyword>
<comment type="caution">
    <text evidence="4">The sequence shown here is derived from an EMBL/GenBank/DDBJ whole genome shotgun (WGS) entry which is preliminary data.</text>
</comment>
<dbReference type="EMBL" id="NVSR01000025">
    <property type="protein sequence ID" value="PCI28810.1"/>
    <property type="molecule type" value="Genomic_DNA"/>
</dbReference>
<comment type="similarity">
    <text evidence="1">Belongs to the bacterial sugar transferase family.</text>
</comment>
<keyword evidence="2" id="KW-1133">Transmembrane helix</keyword>
<evidence type="ECO:0000313" key="4">
    <source>
        <dbReference type="EMBL" id="PCI28810.1"/>
    </source>
</evidence>
<dbReference type="PANTHER" id="PTHR30576">
    <property type="entry name" value="COLANIC BIOSYNTHESIS UDP-GLUCOSE LIPID CARRIER TRANSFERASE"/>
    <property type="match status" value="1"/>
</dbReference>
<keyword evidence="2" id="KW-0472">Membrane</keyword>
<keyword evidence="2" id="KW-0812">Transmembrane</keyword>
<feature type="domain" description="Bacterial sugar transferase" evidence="3">
    <location>
        <begin position="40"/>
        <end position="235"/>
    </location>
</feature>
<dbReference type="GO" id="GO:0016780">
    <property type="term" value="F:phosphotransferase activity, for other substituted phosphate groups"/>
    <property type="evidence" value="ECO:0007669"/>
    <property type="project" value="TreeGrafter"/>
</dbReference>
<evidence type="ECO:0000313" key="5">
    <source>
        <dbReference type="Proteomes" id="UP000218113"/>
    </source>
</evidence>
<reference evidence="5" key="1">
    <citation type="submission" date="2017-08" db="EMBL/GenBank/DDBJ databases">
        <title>A dynamic microbial community with high functional redundancy inhabits the cold, oxic subseafloor aquifer.</title>
        <authorList>
            <person name="Tully B.J."/>
            <person name="Wheat C.G."/>
            <person name="Glazer B.T."/>
            <person name="Huber J.A."/>
        </authorList>
    </citation>
    <scope>NUCLEOTIDE SEQUENCE [LARGE SCALE GENOMIC DNA]</scope>
</reference>
<proteinExistence type="inferred from homology"/>
<accession>A0A2A4T597</accession>
<evidence type="ECO:0000256" key="2">
    <source>
        <dbReference type="SAM" id="Phobius"/>
    </source>
</evidence>
<dbReference type="InterPro" id="IPR003362">
    <property type="entry name" value="Bact_transf"/>
</dbReference>
<feature type="transmembrane region" description="Helical" evidence="2">
    <location>
        <begin position="42"/>
        <end position="66"/>
    </location>
</feature>
<dbReference type="AlphaFoldDB" id="A0A2A4T597"/>
<gene>
    <name evidence="4" type="ORF">COB67_05525</name>
</gene>